<gene>
    <name evidence="1" type="ORF">QAD02_017648</name>
</gene>
<name>A0ACC2PFQ7_9HYME</name>
<accession>A0ACC2PFQ7</accession>
<comment type="caution">
    <text evidence="1">The sequence shown here is derived from an EMBL/GenBank/DDBJ whole genome shotgun (WGS) entry which is preliminary data.</text>
</comment>
<organism evidence="1 2">
    <name type="scientific">Eretmocerus hayati</name>
    <dbReference type="NCBI Taxonomy" id="131215"/>
    <lineage>
        <taxon>Eukaryota</taxon>
        <taxon>Metazoa</taxon>
        <taxon>Ecdysozoa</taxon>
        <taxon>Arthropoda</taxon>
        <taxon>Hexapoda</taxon>
        <taxon>Insecta</taxon>
        <taxon>Pterygota</taxon>
        <taxon>Neoptera</taxon>
        <taxon>Endopterygota</taxon>
        <taxon>Hymenoptera</taxon>
        <taxon>Apocrita</taxon>
        <taxon>Proctotrupomorpha</taxon>
        <taxon>Chalcidoidea</taxon>
        <taxon>Aphelinidae</taxon>
        <taxon>Aphelininae</taxon>
        <taxon>Eretmocerus</taxon>
    </lineage>
</organism>
<dbReference type="EMBL" id="CM056741">
    <property type="protein sequence ID" value="KAJ8681856.1"/>
    <property type="molecule type" value="Genomic_DNA"/>
</dbReference>
<dbReference type="Proteomes" id="UP001239111">
    <property type="component" value="Chromosome 1"/>
</dbReference>
<sequence length="277" mass="31586">MLLLEYLHARTLPETKPLILLGFTIPPWMSMAYAKIGMFGFGAATTVLTTDVAKYTVGRLRPHFMTLCDPTIDCSLPENHHQYFEVFECRNKTVSARLLKELRLSFPSGHSSFSAYTMIYLALYLQLRMTWRGSKLLRHFLQFLCIMMAWFTAMTRISNYKHHWSDVMAGSTIGTVVALIVAFGIADLFKERRLSKDARIKFGHHLQQQNHQNHHNSTDDTKANNREYAEVAASSPELLHHHHHQIANFPNSTTSTSTTNQHQQQQVNNGTSGGHIC</sequence>
<evidence type="ECO:0000313" key="2">
    <source>
        <dbReference type="Proteomes" id="UP001239111"/>
    </source>
</evidence>
<protein>
    <submittedName>
        <fullName evidence="1">Uncharacterized protein</fullName>
    </submittedName>
</protein>
<reference evidence="1" key="1">
    <citation type="submission" date="2023-04" db="EMBL/GenBank/DDBJ databases">
        <title>A chromosome-level genome assembly of the parasitoid wasp Eretmocerus hayati.</title>
        <authorList>
            <person name="Zhong Y."/>
            <person name="Liu S."/>
            <person name="Liu Y."/>
        </authorList>
    </citation>
    <scope>NUCLEOTIDE SEQUENCE</scope>
    <source>
        <strain evidence="1">ZJU_SS_LIU_2023</strain>
    </source>
</reference>
<evidence type="ECO:0000313" key="1">
    <source>
        <dbReference type="EMBL" id="KAJ8681856.1"/>
    </source>
</evidence>
<keyword evidence="2" id="KW-1185">Reference proteome</keyword>
<proteinExistence type="predicted"/>